<name>A0ABU7D257_9TELE</name>
<dbReference type="Proteomes" id="UP001352852">
    <property type="component" value="Unassembled WGS sequence"/>
</dbReference>
<gene>
    <name evidence="1" type="ORF">CHARACLAT_031223</name>
</gene>
<comment type="caution">
    <text evidence="1">The sequence shown here is derived from an EMBL/GenBank/DDBJ whole genome shotgun (WGS) entry which is preliminary data.</text>
</comment>
<accession>A0ABU7D257</accession>
<protein>
    <submittedName>
        <fullName evidence="1">Uncharacterized protein</fullName>
    </submittedName>
</protein>
<sequence>MDFELSFVTQSIFVYCIVICTSHFNTCTKTKTEFAVSWFLPLRLFKEHSSDAAFVAQSNCLVFTRYICVSKDVMSCLQAKVINGAEKEAVAVEEVIKMKADCAEQKTH</sequence>
<reference evidence="1 2" key="1">
    <citation type="submission" date="2021-06" db="EMBL/GenBank/DDBJ databases">
        <authorList>
            <person name="Palmer J.M."/>
        </authorList>
    </citation>
    <scope>NUCLEOTIDE SEQUENCE [LARGE SCALE GENOMIC DNA]</scope>
    <source>
        <strain evidence="1 2">CL_MEX2019</strain>
        <tissue evidence="1">Muscle</tissue>
    </source>
</reference>
<organism evidence="1 2">
    <name type="scientific">Characodon lateralis</name>
    <dbReference type="NCBI Taxonomy" id="208331"/>
    <lineage>
        <taxon>Eukaryota</taxon>
        <taxon>Metazoa</taxon>
        <taxon>Chordata</taxon>
        <taxon>Craniata</taxon>
        <taxon>Vertebrata</taxon>
        <taxon>Euteleostomi</taxon>
        <taxon>Actinopterygii</taxon>
        <taxon>Neopterygii</taxon>
        <taxon>Teleostei</taxon>
        <taxon>Neoteleostei</taxon>
        <taxon>Acanthomorphata</taxon>
        <taxon>Ovalentaria</taxon>
        <taxon>Atherinomorphae</taxon>
        <taxon>Cyprinodontiformes</taxon>
        <taxon>Goodeidae</taxon>
        <taxon>Characodon</taxon>
    </lineage>
</organism>
<evidence type="ECO:0000313" key="2">
    <source>
        <dbReference type="Proteomes" id="UP001352852"/>
    </source>
</evidence>
<proteinExistence type="predicted"/>
<dbReference type="EMBL" id="JAHUTJ010013161">
    <property type="protein sequence ID" value="MED6269247.1"/>
    <property type="molecule type" value="Genomic_DNA"/>
</dbReference>
<keyword evidence="2" id="KW-1185">Reference proteome</keyword>
<evidence type="ECO:0000313" key="1">
    <source>
        <dbReference type="EMBL" id="MED6269247.1"/>
    </source>
</evidence>